<name>A0A238X3Y7_9FLAO</name>
<keyword evidence="1" id="KW-0472">Membrane</keyword>
<dbReference type="EMBL" id="FZNT01000004">
    <property type="protein sequence ID" value="SNR53647.1"/>
    <property type="molecule type" value="Genomic_DNA"/>
</dbReference>
<dbReference type="InterPro" id="IPR045385">
    <property type="entry name" value="DUF6526"/>
</dbReference>
<proteinExistence type="predicted"/>
<accession>A0A238X3Y7</accession>
<feature type="transmembrane region" description="Helical" evidence="1">
    <location>
        <begin position="42"/>
        <end position="63"/>
    </location>
</feature>
<sequence length="142" mass="16247">MKRQNFQNHSKIVIGFHGFTFLAIMALVIGSIMALAKSSNDTFYTSSLLVLNSFILLLLAFYLRSFSLKAQDRAIRAEEKLRYFILTGKAMSNFLSTRQIIGLRFASDEEFVDLAHKAEKEGLSEKEIKQAIQNWKADTYRV</sequence>
<reference evidence="2 3" key="1">
    <citation type="submission" date="2017-06" db="EMBL/GenBank/DDBJ databases">
        <authorList>
            <person name="Kim H.J."/>
            <person name="Triplett B.A."/>
        </authorList>
    </citation>
    <scope>NUCLEOTIDE SEQUENCE [LARGE SCALE GENOMIC DNA]</scope>
    <source>
        <strain evidence="2 3">DSM 29150</strain>
    </source>
</reference>
<dbReference type="Proteomes" id="UP000198384">
    <property type="component" value="Unassembled WGS sequence"/>
</dbReference>
<dbReference type="OrthoDB" id="765463at2"/>
<keyword evidence="3" id="KW-1185">Reference proteome</keyword>
<keyword evidence="1" id="KW-0812">Transmembrane</keyword>
<dbReference type="AlphaFoldDB" id="A0A238X3Y7"/>
<evidence type="ECO:0000313" key="3">
    <source>
        <dbReference type="Proteomes" id="UP000198384"/>
    </source>
</evidence>
<keyword evidence="1" id="KW-1133">Transmembrane helix</keyword>
<gene>
    <name evidence="2" type="ORF">SAMN06265371_104394</name>
</gene>
<dbReference type="Pfam" id="PF20136">
    <property type="entry name" value="DUF6526"/>
    <property type="match status" value="1"/>
</dbReference>
<evidence type="ECO:0000256" key="1">
    <source>
        <dbReference type="SAM" id="Phobius"/>
    </source>
</evidence>
<organism evidence="2 3">
    <name type="scientific">Lutibacter agarilyticus</name>
    <dbReference type="NCBI Taxonomy" id="1109740"/>
    <lineage>
        <taxon>Bacteria</taxon>
        <taxon>Pseudomonadati</taxon>
        <taxon>Bacteroidota</taxon>
        <taxon>Flavobacteriia</taxon>
        <taxon>Flavobacteriales</taxon>
        <taxon>Flavobacteriaceae</taxon>
        <taxon>Lutibacter</taxon>
    </lineage>
</organism>
<feature type="transmembrane region" description="Helical" evidence="1">
    <location>
        <begin position="12"/>
        <end position="36"/>
    </location>
</feature>
<evidence type="ECO:0000313" key="2">
    <source>
        <dbReference type="EMBL" id="SNR53647.1"/>
    </source>
</evidence>
<protein>
    <submittedName>
        <fullName evidence="2">Uncharacterized protein</fullName>
    </submittedName>
</protein>
<dbReference type="RefSeq" id="WP_089381486.1">
    <property type="nucleotide sequence ID" value="NZ_FZNT01000004.1"/>
</dbReference>